<evidence type="ECO:0000256" key="2">
    <source>
        <dbReference type="ARBA" id="ARBA00022729"/>
    </source>
</evidence>
<reference evidence="8 9" key="1">
    <citation type="submission" date="2016-12" db="EMBL/GenBank/DDBJ databases">
        <title>Study of bacterial adaptation to deep sea.</title>
        <authorList>
            <person name="Song J."/>
            <person name="Yoshizawa S."/>
            <person name="Kogure K."/>
        </authorList>
    </citation>
    <scope>NUCLEOTIDE SEQUENCE [LARGE SCALE GENOMIC DNA]</scope>
    <source>
        <strain evidence="8 9">SAORIC-165</strain>
    </source>
</reference>
<dbReference type="InterPro" id="IPR050810">
    <property type="entry name" value="Bact_Secretion_Sys_Channel"/>
</dbReference>
<comment type="similarity">
    <text evidence="4">Belongs to the bacterial secretin family.</text>
</comment>
<dbReference type="PRINTS" id="PR00811">
    <property type="entry name" value="BCTERIALGSPD"/>
</dbReference>
<dbReference type="EMBL" id="MQWA01000001">
    <property type="protein sequence ID" value="PQJ30024.1"/>
    <property type="molecule type" value="Genomic_DNA"/>
</dbReference>
<keyword evidence="3" id="KW-0472">Membrane</keyword>
<evidence type="ECO:0000313" key="8">
    <source>
        <dbReference type="EMBL" id="PQJ30024.1"/>
    </source>
</evidence>
<keyword evidence="9" id="KW-1185">Reference proteome</keyword>
<evidence type="ECO:0000313" key="9">
    <source>
        <dbReference type="Proteomes" id="UP000239907"/>
    </source>
</evidence>
<dbReference type="OrthoDB" id="9779724at2"/>
<organism evidence="8 9">
    <name type="scientific">Rubritalea profundi</name>
    <dbReference type="NCBI Taxonomy" id="1658618"/>
    <lineage>
        <taxon>Bacteria</taxon>
        <taxon>Pseudomonadati</taxon>
        <taxon>Verrucomicrobiota</taxon>
        <taxon>Verrucomicrobiia</taxon>
        <taxon>Verrucomicrobiales</taxon>
        <taxon>Rubritaleaceae</taxon>
        <taxon>Rubritalea</taxon>
    </lineage>
</organism>
<gene>
    <name evidence="8" type="ORF">BSZ32_17085</name>
</gene>
<evidence type="ECO:0000256" key="5">
    <source>
        <dbReference type="SAM" id="MobiDB-lite"/>
    </source>
</evidence>
<sequence>MKSIIKTTAAALLFSSVHVRAEVVDYISVNDMSVAAVCRMLTHVTEYNVTATANAQKVECSFLFMKGGLEQALNTMCVSSGLVYRKDPIYEGFQILTLEEFRENTVFSASESLEVFKVEPANLELIAKTIESLFPGEAIFSDPEGVLDFSSTSGSGQGQDSDNNNNNDNNDNNRTVTGSSSSQNSSGVAGESDGTQLSMLETQTIEQTEQQLGTSIYITVSLEHSQLIIRTANVSALSKIKDLISQMNLPLRQVLLEMKILELNVGDGENVGVDWNVVQGDEMFSPADRDGQGVPQSYEYSGVEHGFGLGNFATEAASTFAYTYLSRDIQARVQALATNNDVEVVATPMLMAVSNREATFVAAEERVITTGASQNTTISGDNGTVNDQIITETEVRDIGTTLKIIPRVNNDGTVALFVNQENSTVKIGNNSIPIGGSLIPVDSVEKSNIEVSVVARNGKTIAIGGLIRTENSYSVDKVPVIGDIPLLGRLFRRDKTTSRKTELIILITPHIINGGDTRPTDEILSDSKHRYTTGGIEVIDKQNKGLDFYQNRTDDSLFPRLPNKNKSGEKISSETLKTNNSRHSKKDKPPVENRPFRIRR</sequence>
<feature type="domain" description="Type II/III secretion system secretin-like" evidence="7">
    <location>
        <begin position="335"/>
        <end position="512"/>
    </location>
</feature>
<feature type="chain" id="PRO_5015511391" description="Type II/III secretion system secretin-like domain-containing protein" evidence="6">
    <location>
        <begin position="22"/>
        <end position="600"/>
    </location>
</feature>
<proteinExistence type="inferred from homology"/>
<protein>
    <recommendedName>
        <fullName evidence="7">Type II/III secretion system secretin-like domain-containing protein</fullName>
    </recommendedName>
</protein>
<dbReference type="GO" id="GO:0009306">
    <property type="term" value="P:protein secretion"/>
    <property type="evidence" value="ECO:0007669"/>
    <property type="project" value="InterPro"/>
</dbReference>
<feature type="region of interest" description="Disordered" evidence="5">
    <location>
        <begin position="553"/>
        <end position="600"/>
    </location>
</feature>
<dbReference type="InterPro" id="IPR004846">
    <property type="entry name" value="T2SS/T3SS_dom"/>
</dbReference>
<evidence type="ECO:0000256" key="6">
    <source>
        <dbReference type="SAM" id="SignalP"/>
    </source>
</evidence>
<evidence type="ECO:0000256" key="1">
    <source>
        <dbReference type="ARBA" id="ARBA00004370"/>
    </source>
</evidence>
<feature type="signal peptide" evidence="6">
    <location>
        <begin position="1"/>
        <end position="21"/>
    </location>
</feature>
<evidence type="ECO:0000256" key="4">
    <source>
        <dbReference type="RuleBase" id="RU004003"/>
    </source>
</evidence>
<name>A0A2S7U6M1_9BACT</name>
<evidence type="ECO:0000259" key="7">
    <source>
        <dbReference type="Pfam" id="PF00263"/>
    </source>
</evidence>
<accession>A0A2S7U6M1</accession>
<dbReference type="GO" id="GO:0015627">
    <property type="term" value="C:type II protein secretion system complex"/>
    <property type="evidence" value="ECO:0007669"/>
    <property type="project" value="TreeGrafter"/>
</dbReference>
<dbReference type="Proteomes" id="UP000239907">
    <property type="component" value="Unassembled WGS sequence"/>
</dbReference>
<comment type="caution">
    <text evidence="8">The sequence shown here is derived from an EMBL/GenBank/DDBJ whole genome shotgun (WGS) entry which is preliminary data.</text>
</comment>
<feature type="compositionally biased region" description="Low complexity" evidence="5">
    <location>
        <begin position="150"/>
        <end position="192"/>
    </location>
</feature>
<dbReference type="InterPro" id="IPR004845">
    <property type="entry name" value="T2SS_GspD_CS"/>
</dbReference>
<dbReference type="PANTHER" id="PTHR30332:SF24">
    <property type="entry name" value="SECRETIN GSPD-RELATED"/>
    <property type="match status" value="1"/>
</dbReference>
<dbReference type="GO" id="GO:0016020">
    <property type="term" value="C:membrane"/>
    <property type="evidence" value="ECO:0007669"/>
    <property type="project" value="UniProtKB-SubCell"/>
</dbReference>
<keyword evidence="2 6" id="KW-0732">Signal</keyword>
<dbReference type="Pfam" id="PF00263">
    <property type="entry name" value="Secretin"/>
    <property type="match status" value="1"/>
</dbReference>
<dbReference type="InterPro" id="IPR001775">
    <property type="entry name" value="GspD/PilQ"/>
</dbReference>
<dbReference type="PANTHER" id="PTHR30332">
    <property type="entry name" value="PROBABLE GENERAL SECRETION PATHWAY PROTEIN D"/>
    <property type="match status" value="1"/>
</dbReference>
<evidence type="ECO:0000256" key="3">
    <source>
        <dbReference type="ARBA" id="ARBA00023136"/>
    </source>
</evidence>
<dbReference type="PROSITE" id="PS00875">
    <property type="entry name" value="T2SP_D"/>
    <property type="match status" value="1"/>
</dbReference>
<dbReference type="AlphaFoldDB" id="A0A2S7U6M1"/>
<feature type="region of interest" description="Disordered" evidence="5">
    <location>
        <begin position="149"/>
        <end position="193"/>
    </location>
</feature>
<feature type="compositionally biased region" description="Basic and acidic residues" evidence="5">
    <location>
        <begin position="587"/>
        <end position="600"/>
    </location>
</feature>
<comment type="subcellular location">
    <subcellularLocation>
        <location evidence="1">Membrane</location>
    </subcellularLocation>
</comment>